<evidence type="ECO:0000256" key="4">
    <source>
        <dbReference type="ARBA" id="ARBA00022461"/>
    </source>
</evidence>
<evidence type="ECO:0000256" key="12">
    <source>
        <dbReference type="ARBA" id="ARBA00022958"/>
    </source>
</evidence>
<dbReference type="Gene3D" id="1.10.287.70">
    <property type="match status" value="1"/>
</dbReference>
<gene>
    <name evidence="26" type="primary">LOC107569045</name>
</gene>
<feature type="region of interest" description="Disordered" evidence="23">
    <location>
        <begin position="887"/>
        <end position="942"/>
    </location>
</feature>
<comment type="catalytic activity">
    <reaction evidence="21">
        <text>K(+)(in) = K(+)(out)</text>
        <dbReference type="Rhea" id="RHEA:29463"/>
        <dbReference type="ChEBI" id="CHEBI:29103"/>
    </reaction>
</comment>
<evidence type="ECO:0000256" key="3">
    <source>
        <dbReference type="ARBA" id="ARBA00022448"/>
    </source>
</evidence>
<feature type="compositionally biased region" description="Polar residues" evidence="23">
    <location>
        <begin position="854"/>
        <end position="863"/>
    </location>
</feature>
<dbReference type="PANTHER" id="PTHR45689:SF11">
    <property type="entry name" value="POTASSIUM_SODIUM HYPERPOLARIZATION-ACTIVATED CYCLIC NUCLEOTIDE-GATED CHANNEL 2"/>
    <property type="match status" value="1"/>
</dbReference>
<evidence type="ECO:0000256" key="16">
    <source>
        <dbReference type="ARBA" id="ARBA00023136"/>
    </source>
</evidence>
<dbReference type="InterPro" id="IPR003938">
    <property type="entry name" value="K_chnl_volt-dep_EAG/ELK/ERG"/>
</dbReference>
<dbReference type="GO" id="GO:0003254">
    <property type="term" value="P:regulation of membrane depolarization"/>
    <property type="evidence" value="ECO:0007669"/>
    <property type="project" value="TreeGrafter"/>
</dbReference>
<dbReference type="SMART" id="SM00100">
    <property type="entry name" value="cNMP"/>
    <property type="match status" value="1"/>
</dbReference>
<evidence type="ECO:0000256" key="15">
    <source>
        <dbReference type="ARBA" id="ARBA00023065"/>
    </source>
</evidence>
<evidence type="ECO:0000256" key="5">
    <source>
        <dbReference type="ARBA" id="ARBA00022475"/>
    </source>
</evidence>
<evidence type="ECO:0000259" key="25">
    <source>
        <dbReference type="PROSITE" id="PS50042"/>
    </source>
</evidence>
<dbReference type="InterPro" id="IPR018490">
    <property type="entry name" value="cNMP-bd_dom_sf"/>
</dbReference>
<evidence type="ECO:0000256" key="18">
    <source>
        <dbReference type="ARBA" id="ARBA00023201"/>
    </source>
</evidence>
<keyword evidence="7" id="KW-0116">cAMP-binding</keyword>
<dbReference type="GO" id="GO:0098855">
    <property type="term" value="C:HCN channel complex"/>
    <property type="evidence" value="ECO:0007669"/>
    <property type="project" value="TreeGrafter"/>
</dbReference>
<dbReference type="CDD" id="cd00038">
    <property type="entry name" value="CAP_ED"/>
    <property type="match status" value="1"/>
</dbReference>
<keyword evidence="15" id="KW-0406">Ion transport</keyword>
<evidence type="ECO:0000256" key="2">
    <source>
        <dbReference type="ARBA" id="ARBA00006305"/>
    </source>
</evidence>
<keyword evidence="8 24" id="KW-0812">Transmembrane</keyword>
<sequence length="942" mass="105290">MDEAEDGDEDHKETRRGDNLDSSSKMKNVTPGGGATAAASRISYNKDFASVSSGRSTESTALLCHGDVSSDKSGFDGEDGTGMRCVINGDCRRDESLSSTLSKQEKQTGGGFPASACHSSTSSMDGSVTPAPTAAAPPAEKDSRVSFSSAPAAHGPTSNQQQQPGSSVSFPKSEDGQITADDAEARDNQTYMQRQFSSMLQPGVNKFSLRMFGSQKAVEKEQERVKSAGNWIIHPYSDFRFYWDFTMLMFMVGNLIIIPVGITFFKEETTTPWIIFNVVSDTFFLMDLVLNFRTGIVYEDNTEIILDPEKIKKTYLKTWFVVDFVSSIPVDYIFFIVEKGIDSEVYKTARALRIVRFTKILSLLRLLRLSRLIRYIHQWEEIFHMTYDLASAVMRIFNLIGMMLLLCHWDGCLQFLVPMLQDFPSDCWVSLNKMVNDSWSELYSFALFKAMSHMLCIGYGRQAPESMSDIWLTMLSMIVGATCYAMFIGHATALIQSLDSSRRQYQDKYKQVEQYMSFHKLPADFRQKIHDYYEHRYQGKMFDEESILEELNEPLREEIVNFNCRKLVASMPLFANADPNFVTAMLTKLRFEVFQPGDYIIREGTIGKKMYFIQHGVVSVLTKGSIGMKLSDGSYFGEICLLTRGRRTASVRADTYCRLYSLSVDNFNEVLEEYPMMRRAFETVAIDRLDRIGKKNSILMHKVQHDLNSGVFNNRENEMIQEIVKYDREMVKLVKQGDMQRPRAMSMTLSTHGNMFAPSSQPSTSSAIASLQQAVAMSFFPQMGNPLVGSGAVQSPRMVRRFQVVQSQTPPGSQYSTLALASALASTPVHSPLATAGRMFQYGSSPPGAPSGSQLSLVQQHVPSPTHRPPVPRSTLSQDARVLSTSQPSLPHDMVQPVAPSPPQSTRVSSTSIGPPQNLPGPAGLRGKTEPHHIRSRLSSNL</sequence>
<dbReference type="InterPro" id="IPR014710">
    <property type="entry name" value="RmlC-like_jellyroll"/>
</dbReference>
<keyword evidence="18" id="KW-0739">Sodium transport</keyword>
<feature type="region of interest" description="Disordered" evidence="23">
    <location>
        <begin position="64"/>
        <end position="176"/>
    </location>
</feature>
<feature type="compositionally biased region" description="Low complexity" evidence="23">
    <location>
        <begin position="843"/>
        <end position="853"/>
    </location>
</feature>
<evidence type="ECO:0000256" key="14">
    <source>
        <dbReference type="ARBA" id="ARBA00023053"/>
    </source>
</evidence>
<dbReference type="SUPFAM" id="SSF51206">
    <property type="entry name" value="cAMP-binding domain-like"/>
    <property type="match status" value="1"/>
</dbReference>
<dbReference type="Pfam" id="PF00027">
    <property type="entry name" value="cNMP_binding"/>
    <property type="match status" value="1"/>
</dbReference>
<dbReference type="SUPFAM" id="SSF81324">
    <property type="entry name" value="Voltage-gated potassium channels"/>
    <property type="match status" value="1"/>
</dbReference>
<feature type="region of interest" description="Disordered" evidence="23">
    <location>
        <begin position="1"/>
        <end position="41"/>
    </location>
</feature>
<dbReference type="Ensembl" id="ENSSGRT00000024014.1">
    <property type="protein sequence ID" value="ENSSGRP00000022261.1"/>
    <property type="gene ID" value="ENSSGRG00000013190.1"/>
</dbReference>
<evidence type="ECO:0000313" key="26">
    <source>
        <dbReference type="Ensembl" id="ENSSGRP00000022261.1"/>
    </source>
</evidence>
<dbReference type="OMA" id="SMHKSTH"/>
<comment type="subcellular location">
    <subcellularLocation>
        <location evidence="1">Cell membrane</location>
        <topology evidence="1">Multi-pass membrane protein</topology>
    </subcellularLocation>
</comment>
<evidence type="ECO:0000256" key="21">
    <source>
        <dbReference type="ARBA" id="ARBA00034430"/>
    </source>
</evidence>
<comment type="catalytic activity">
    <reaction evidence="22">
        <text>Na(+)(in) = Na(+)(out)</text>
        <dbReference type="Rhea" id="RHEA:34963"/>
        <dbReference type="ChEBI" id="CHEBI:29101"/>
    </reaction>
</comment>
<evidence type="ECO:0000256" key="13">
    <source>
        <dbReference type="ARBA" id="ARBA00022989"/>
    </source>
</evidence>
<reference evidence="26" key="2">
    <citation type="submission" date="2025-09" db="UniProtKB">
        <authorList>
            <consortium name="Ensembl"/>
        </authorList>
    </citation>
    <scope>IDENTIFICATION</scope>
</reference>
<keyword evidence="9" id="KW-0547">Nucleotide-binding</keyword>
<evidence type="ECO:0000256" key="9">
    <source>
        <dbReference type="ARBA" id="ARBA00022741"/>
    </source>
</evidence>
<keyword evidence="16 24" id="KW-0472">Membrane</keyword>
<dbReference type="InParanoid" id="A0A672L9G8"/>
<dbReference type="GO" id="GO:0030424">
    <property type="term" value="C:axon"/>
    <property type="evidence" value="ECO:0007669"/>
    <property type="project" value="TreeGrafter"/>
</dbReference>
<keyword evidence="20" id="KW-0407">Ion channel</keyword>
<evidence type="ECO:0000256" key="8">
    <source>
        <dbReference type="ARBA" id="ARBA00022692"/>
    </source>
</evidence>
<organism evidence="26 27">
    <name type="scientific">Sinocyclocheilus grahami</name>
    <name type="common">Dianchi golden-line fish</name>
    <name type="synonym">Barbus grahami</name>
    <dbReference type="NCBI Taxonomy" id="75366"/>
    <lineage>
        <taxon>Eukaryota</taxon>
        <taxon>Metazoa</taxon>
        <taxon>Chordata</taxon>
        <taxon>Craniata</taxon>
        <taxon>Vertebrata</taxon>
        <taxon>Euteleostomi</taxon>
        <taxon>Actinopterygii</taxon>
        <taxon>Neopterygii</taxon>
        <taxon>Teleostei</taxon>
        <taxon>Ostariophysi</taxon>
        <taxon>Cypriniformes</taxon>
        <taxon>Cyprinidae</taxon>
        <taxon>Cyprininae</taxon>
        <taxon>Sinocyclocheilus</taxon>
    </lineage>
</organism>
<protein>
    <submittedName>
        <fullName evidence="26">Hyperpolarization activated cyclic nucleotide gated potassium and sodium channel 2</fullName>
    </submittedName>
</protein>
<feature type="transmembrane region" description="Helical" evidence="24">
    <location>
        <begin position="396"/>
        <end position="416"/>
    </location>
</feature>
<keyword evidence="27" id="KW-1185">Reference proteome</keyword>
<evidence type="ECO:0000256" key="20">
    <source>
        <dbReference type="ARBA" id="ARBA00023303"/>
    </source>
</evidence>
<accession>A0A672L9G8</accession>
<evidence type="ECO:0000256" key="6">
    <source>
        <dbReference type="ARBA" id="ARBA00022538"/>
    </source>
</evidence>
<dbReference type="InterPro" id="IPR005821">
    <property type="entry name" value="Ion_trans_dom"/>
</dbReference>
<dbReference type="Gene3D" id="1.10.287.630">
    <property type="entry name" value="Helix hairpin bin"/>
    <property type="match status" value="1"/>
</dbReference>
<feature type="compositionally biased region" description="Basic and acidic residues" evidence="23">
    <location>
        <begin position="9"/>
        <end position="19"/>
    </location>
</feature>
<dbReference type="FunFam" id="2.60.120.10:FF:000007">
    <property type="entry name" value="Putative potassium/sodium hyperpolarization-activated cyclic nucleotide-gated channel 2"/>
    <property type="match status" value="1"/>
</dbReference>
<dbReference type="Proteomes" id="UP000472262">
    <property type="component" value="Unassembled WGS sequence"/>
</dbReference>
<comment type="similarity">
    <text evidence="2">Belongs to the potassium channel HCN family.</text>
</comment>
<keyword evidence="14" id="KW-0915">Sodium</keyword>
<dbReference type="PRINTS" id="PR01463">
    <property type="entry name" value="EAGCHANLFMLY"/>
</dbReference>
<dbReference type="Pfam" id="PF00520">
    <property type="entry name" value="Ion_trans"/>
    <property type="match status" value="1"/>
</dbReference>
<proteinExistence type="inferred from homology"/>
<keyword evidence="12" id="KW-0630">Potassium</keyword>
<keyword evidence="13 24" id="KW-1133">Transmembrane helix</keyword>
<feature type="compositionally biased region" description="Polar residues" evidence="23">
    <location>
        <begin position="117"/>
        <end position="126"/>
    </location>
</feature>
<evidence type="ECO:0000256" key="23">
    <source>
        <dbReference type="SAM" id="MobiDB-lite"/>
    </source>
</evidence>
<dbReference type="FunFam" id="1.10.287.70:FF:000031">
    <property type="entry name" value="Potassium/sodium hyperpolarization-activated cyclic nucleotide-gated channel 1, putative"/>
    <property type="match status" value="1"/>
</dbReference>
<dbReference type="InterPro" id="IPR018488">
    <property type="entry name" value="cNMP-bd_CS"/>
</dbReference>
<evidence type="ECO:0000256" key="19">
    <source>
        <dbReference type="ARBA" id="ARBA00023286"/>
    </source>
</evidence>
<dbReference type="GO" id="GO:0005272">
    <property type="term" value="F:sodium channel activity"/>
    <property type="evidence" value="ECO:0007669"/>
    <property type="project" value="UniProtKB-KW"/>
</dbReference>
<dbReference type="GO" id="GO:0005249">
    <property type="term" value="F:voltage-gated potassium channel activity"/>
    <property type="evidence" value="ECO:0007669"/>
    <property type="project" value="InterPro"/>
</dbReference>
<feature type="domain" description="Cyclic nucleotide-binding" evidence="25">
    <location>
        <begin position="573"/>
        <end position="679"/>
    </location>
</feature>
<dbReference type="FunFam" id="1.10.287.630:FF:000002">
    <property type="entry name" value="Potassium/sodium hyperpolarization-activated cyclic nucleotide-gated channel 4"/>
    <property type="match status" value="1"/>
</dbReference>
<keyword evidence="4" id="KW-0894">Sodium channel</keyword>
<keyword evidence="17" id="KW-0114">cAMP</keyword>
<keyword evidence="11" id="KW-0851">Voltage-gated channel</keyword>
<name>A0A672L9G8_SINGR</name>
<keyword evidence="19" id="KW-1071">Ligand-gated ion channel</keyword>
<feature type="compositionally biased region" description="Polar residues" evidence="23">
    <location>
        <begin position="156"/>
        <end position="170"/>
    </location>
</feature>
<dbReference type="PANTHER" id="PTHR45689">
    <property type="entry name" value="I[[H]] CHANNEL, ISOFORM E"/>
    <property type="match status" value="1"/>
</dbReference>
<feature type="transmembrane region" description="Helical" evidence="24">
    <location>
        <begin position="442"/>
        <end position="460"/>
    </location>
</feature>
<dbReference type="GO" id="GO:0030425">
    <property type="term" value="C:dendrite"/>
    <property type="evidence" value="ECO:0007669"/>
    <property type="project" value="TreeGrafter"/>
</dbReference>
<feature type="region of interest" description="Disordered" evidence="23">
    <location>
        <begin position="840"/>
        <end position="875"/>
    </location>
</feature>
<keyword evidence="6" id="KW-0633">Potassium transport</keyword>
<dbReference type="Gene3D" id="2.60.120.10">
    <property type="entry name" value="Jelly Rolls"/>
    <property type="match status" value="1"/>
</dbReference>
<dbReference type="PROSITE" id="PS00888">
    <property type="entry name" value="CNMP_BINDING_1"/>
    <property type="match status" value="1"/>
</dbReference>
<dbReference type="InterPro" id="IPR013621">
    <property type="entry name" value="Ion_trans_N"/>
</dbReference>
<evidence type="ECO:0000256" key="22">
    <source>
        <dbReference type="ARBA" id="ARBA00036239"/>
    </source>
</evidence>
<feature type="compositionally biased region" description="Polar residues" evidence="23">
    <location>
        <begin position="904"/>
        <end position="915"/>
    </location>
</feature>
<feature type="compositionally biased region" description="Low complexity" evidence="23">
    <location>
        <begin position="129"/>
        <end position="138"/>
    </location>
</feature>
<evidence type="ECO:0000256" key="7">
    <source>
        <dbReference type="ARBA" id="ARBA00022566"/>
    </source>
</evidence>
<dbReference type="AlphaFoldDB" id="A0A672L9G8"/>
<evidence type="ECO:0000256" key="11">
    <source>
        <dbReference type="ARBA" id="ARBA00022882"/>
    </source>
</evidence>
<evidence type="ECO:0000256" key="1">
    <source>
        <dbReference type="ARBA" id="ARBA00004651"/>
    </source>
</evidence>
<dbReference type="Pfam" id="PF08412">
    <property type="entry name" value="Ion_trans_N"/>
    <property type="match status" value="1"/>
</dbReference>
<dbReference type="PROSITE" id="PS50042">
    <property type="entry name" value="CNMP_BINDING_3"/>
    <property type="match status" value="1"/>
</dbReference>
<reference evidence="26" key="1">
    <citation type="submission" date="2025-08" db="UniProtKB">
        <authorList>
            <consortium name="Ensembl"/>
        </authorList>
    </citation>
    <scope>IDENTIFICATION</scope>
</reference>
<evidence type="ECO:0000256" key="17">
    <source>
        <dbReference type="ARBA" id="ARBA00023149"/>
    </source>
</evidence>
<feature type="transmembrane region" description="Helical" evidence="24">
    <location>
        <begin position="241"/>
        <end position="265"/>
    </location>
</feature>
<evidence type="ECO:0000313" key="27">
    <source>
        <dbReference type="Proteomes" id="UP000472262"/>
    </source>
</evidence>
<dbReference type="GO" id="GO:0030552">
    <property type="term" value="F:cAMP binding"/>
    <property type="evidence" value="ECO:0007669"/>
    <property type="project" value="UniProtKB-KW"/>
</dbReference>
<dbReference type="InterPro" id="IPR051413">
    <property type="entry name" value="K/Na_HCN_channel"/>
</dbReference>
<evidence type="ECO:0000256" key="24">
    <source>
        <dbReference type="SAM" id="Phobius"/>
    </source>
</evidence>
<dbReference type="InterPro" id="IPR000595">
    <property type="entry name" value="cNMP-bd_dom"/>
</dbReference>
<feature type="transmembrane region" description="Helical" evidence="24">
    <location>
        <begin position="472"/>
        <end position="495"/>
    </location>
</feature>
<evidence type="ECO:0000256" key="10">
    <source>
        <dbReference type="ARBA" id="ARBA00022826"/>
    </source>
</evidence>
<keyword evidence="10" id="KW-0631">Potassium channel</keyword>
<keyword evidence="3" id="KW-0813">Transport</keyword>
<keyword evidence="5" id="KW-1003">Cell membrane</keyword>